<organism evidence="10 11">
    <name type="scientific">Gracilinema caldarium (strain ATCC 51460 / DSM 7334 / H1)</name>
    <name type="common">Treponema caldarium</name>
    <dbReference type="NCBI Taxonomy" id="744872"/>
    <lineage>
        <taxon>Bacteria</taxon>
        <taxon>Pseudomonadati</taxon>
        <taxon>Spirochaetota</taxon>
        <taxon>Spirochaetia</taxon>
        <taxon>Spirochaetales</taxon>
        <taxon>Breznakiellaceae</taxon>
        <taxon>Gracilinema</taxon>
    </lineage>
</organism>
<evidence type="ECO:0000256" key="6">
    <source>
        <dbReference type="ARBA" id="ARBA00022840"/>
    </source>
</evidence>
<dbReference type="EC" id="2.7.4.9" evidence="8"/>
<dbReference type="PROSITE" id="PS01331">
    <property type="entry name" value="THYMIDYLATE_KINASE"/>
    <property type="match status" value="1"/>
</dbReference>
<keyword evidence="5 8" id="KW-0418">Kinase</keyword>
<dbReference type="InterPro" id="IPR027417">
    <property type="entry name" value="P-loop_NTPase"/>
</dbReference>
<keyword evidence="4 8" id="KW-0547">Nucleotide-binding</keyword>
<keyword evidence="3 8" id="KW-0545">Nucleotide biosynthesis</keyword>
<sequence>MILQNFVVLEGGDGTGTSTQLQILQNRLASFASKEGNSSSGQQNPATHFTFEPTDGPIGTLIRQALHRSPALQHHTIAHLFAADRYEHLYNESGIVARCHRGELVICDRYVPSSLVYQGLACGDDTPAYLNSRFPCPELILFFELDPEVAEQRYKRRDTQDMFEHLAFQKQVHEAYERILPAYCAQGTTLVRIDAAKSIDEVAEQVWSALQNLPIFKR</sequence>
<dbReference type="InterPro" id="IPR018094">
    <property type="entry name" value="Thymidylate_kinase"/>
</dbReference>
<dbReference type="Pfam" id="PF02223">
    <property type="entry name" value="Thymidylate_kin"/>
    <property type="match status" value="1"/>
</dbReference>
<dbReference type="PANTHER" id="PTHR10344">
    <property type="entry name" value="THYMIDYLATE KINASE"/>
    <property type="match status" value="1"/>
</dbReference>
<dbReference type="GO" id="GO:0006235">
    <property type="term" value="P:dTTP biosynthetic process"/>
    <property type="evidence" value="ECO:0007669"/>
    <property type="project" value="UniProtKB-UniRule"/>
</dbReference>
<protein>
    <recommendedName>
        <fullName evidence="8">Thymidylate kinase</fullName>
        <ecNumber evidence="8">2.7.4.9</ecNumber>
    </recommendedName>
    <alternativeName>
        <fullName evidence="8">dTMP kinase</fullName>
    </alternativeName>
</protein>
<dbReference type="RefSeq" id="WP_013968801.1">
    <property type="nucleotide sequence ID" value="NC_015732.1"/>
</dbReference>
<evidence type="ECO:0000256" key="7">
    <source>
        <dbReference type="ARBA" id="ARBA00048743"/>
    </source>
</evidence>
<dbReference type="SUPFAM" id="SSF52540">
    <property type="entry name" value="P-loop containing nucleoside triphosphate hydrolases"/>
    <property type="match status" value="1"/>
</dbReference>
<evidence type="ECO:0000256" key="8">
    <source>
        <dbReference type="HAMAP-Rule" id="MF_00165"/>
    </source>
</evidence>
<dbReference type="InterPro" id="IPR039430">
    <property type="entry name" value="Thymidylate_kin-like_dom"/>
</dbReference>
<keyword evidence="11" id="KW-1185">Reference proteome</keyword>
<dbReference type="eggNOG" id="COG0125">
    <property type="taxonomic scope" value="Bacteria"/>
</dbReference>
<comment type="function">
    <text evidence="8">Phosphorylation of dTMP to form dTDP in both de novo and salvage pathways of dTTP synthesis.</text>
</comment>
<dbReference type="HOGENOM" id="CLU_049131_0_2_12"/>
<accession>F8F2U7</accession>
<dbReference type="AlphaFoldDB" id="F8F2U7"/>
<evidence type="ECO:0000256" key="5">
    <source>
        <dbReference type="ARBA" id="ARBA00022777"/>
    </source>
</evidence>
<comment type="catalytic activity">
    <reaction evidence="7 8">
        <text>dTMP + ATP = dTDP + ADP</text>
        <dbReference type="Rhea" id="RHEA:13517"/>
        <dbReference type="ChEBI" id="CHEBI:30616"/>
        <dbReference type="ChEBI" id="CHEBI:58369"/>
        <dbReference type="ChEBI" id="CHEBI:63528"/>
        <dbReference type="ChEBI" id="CHEBI:456216"/>
        <dbReference type="EC" id="2.7.4.9"/>
    </reaction>
</comment>
<dbReference type="GO" id="GO:0006233">
    <property type="term" value="P:dTDP biosynthetic process"/>
    <property type="evidence" value="ECO:0007669"/>
    <property type="project" value="InterPro"/>
</dbReference>
<evidence type="ECO:0000256" key="4">
    <source>
        <dbReference type="ARBA" id="ARBA00022741"/>
    </source>
</evidence>
<dbReference type="NCBIfam" id="TIGR00041">
    <property type="entry name" value="DTMP_kinase"/>
    <property type="match status" value="1"/>
</dbReference>
<reference evidence="11" key="1">
    <citation type="journal article" date="2013" name="Stand. Genomic Sci.">
        <title>Genome sequence of the thermophilic fresh-water bacterium Spirochaeta caldaria type strain (H1(T)), reclassification of Spirochaeta caldaria, Spirochaeta stenostrepta, and Spirochaeta zuelzerae in the genus Treponema as Treponema caldaria comb. nov., Treponema stenostrepta comb. nov., and Treponema zuelzerae comb. nov., and emendation of the genus Treponema.</title>
        <authorList>
            <person name="Abt B."/>
            <person name="Goker M."/>
            <person name="Scheuner C."/>
            <person name="Han C."/>
            <person name="Lu M."/>
            <person name="Misra M."/>
            <person name="Lapidus A."/>
            <person name="Nolan M."/>
            <person name="Lucas S."/>
            <person name="Hammon N."/>
            <person name="Deshpande S."/>
            <person name="Cheng J.F."/>
            <person name="Tapia R."/>
            <person name="Goodwin L.A."/>
            <person name="Pitluck S."/>
            <person name="Liolios K."/>
            <person name="Pagani I."/>
            <person name="Ivanova N."/>
            <person name="Mavromatis K."/>
            <person name="Mikhailova N."/>
            <person name="Huntemann M."/>
            <person name="Pati A."/>
            <person name="Chen A."/>
            <person name="Palaniappan K."/>
            <person name="Land M."/>
            <person name="Hauser L."/>
            <person name="Jeffries C.D."/>
            <person name="Rohde M."/>
            <person name="Spring S."/>
            <person name="Gronow S."/>
            <person name="Detter J.C."/>
            <person name="Bristow J."/>
            <person name="Eisen J.A."/>
            <person name="Markowitz V."/>
            <person name="Hugenholtz P."/>
            <person name="Kyrpides N.C."/>
            <person name="Woyke T."/>
            <person name="Klenk H.P."/>
        </authorList>
    </citation>
    <scope>NUCLEOTIDE SEQUENCE</scope>
    <source>
        <strain evidence="11">ATCC 51460 / DSM 7334 / H1</strain>
    </source>
</reference>
<dbReference type="Gene3D" id="3.40.50.300">
    <property type="entry name" value="P-loop containing nucleotide triphosphate hydrolases"/>
    <property type="match status" value="1"/>
</dbReference>
<dbReference type="GO" id="GO:0005524">
    <property type="term" value="F:ATP binding"/>
    <property type="evidence" value="ECO:0007669"/>
    <property type="project" value="UniProtKB-UniRule"/>
</dbReference>
<evidence type="ECO:0000256" key="3">
    <source>
        <dbReference type="ARBA" id="ARBA00022727"/>
    </source>
</evidence>
<feature type="domain" description="Thymidylate kinase-like" evidence="9">
    <location>
        <begin position="9"/>
        <end position="205"/>
    </location>
</feature>
<dbReference type="GO" id="GO:0006227">
    <property type="term" value="P:dUDP biosynthetic process"/>
    <property type="evidence" value="ECO:0007669"/>
    <property type="project" value="TreeGrafter"/>
</dbReference>
<evidence type="ECO:0000313" key="11">
    <source>
        <dbReference type="Proteomes" id="UP000000503"/>
    </source>
</evidence>
<evidence type="ECO:0000313" key="10">
    <source>
        <dbReference type="EMBL" id="AEJ19491.1"/>
    </source>
</evidence>
<comment type="caution">
    <text evidence="8">Lacks conserved residue(s) required for the propagation of feature annotation.</text>
</comment>
<dbReference type="EMBL" id="CP002868">
    <property type="protein sequence ID" value="AEJ19491.1"/>
    <property type="molecule type" value="Genomic_DNA"/>
</dbReference>
<dbReference type="CDD" id="cd01672">
    <property type="entry name" value="TMPK"/>
    <property type="match status" value="1"/>
</dbReference>
<dbReference type="HAMAP" id="MF_00165">
    <property type="entry name" value="Thymidylate_kinase"/>
    <property type="match status" value="1"/>
</dbReference>
<evidence type="ECO:0000256" key="2">
    <source>
        <dbReference type="ARBA" id="ARBA00022679"/>
    </source>
</evidence>
<dbReference type="GO" id="GO:0005737">
    <property type="term" value="C:cytoplasm"/>
    <property type="evidence" value="ECO:0007669"/>
    <property type="project" value="TreeGrafter"/>
</dbReference>
<dbReference type="OrthoDB" id="9774907at2"/>
<name>F8F2U7_GRAC1</name>
<evidence type="ECO:0000256" key="1">
    <source>
        <dbReference type="ARBA" id="ARBA00009776"/>
    </source>
</evidence>
<dbReference type="GO" id="GO:0004798">
    <property type="term" value="F:dTMP kinase activity"/>
    <property type="evidence" value="ECO:0007669"/>
    <property type="project" value="UniProtKB-UniRule"/>
</dbReference>
<gene>
    <name evidence="8" type="primary">tmk</name>
    <name evidence="10" type="ordered locus">Spica_1345</name>
</gene>
<dbReference type="PANTHER" id="PTHR10344:SF4">
    <property type="entry name" value="UMP-CMP KINASE 2, MITOCHONDRIAL"/>
    <property type="match status" value="1"/>
</dbReference>
<evidence type="ECO:0000259" key="9">
    <source>
        <dbReference type="Pfam" id="PF02223"/>
    </source>
</evidence>
<comment type="similarity">
    <text evidence="1 8">Belongs to the thymidylate kinase family.</text>
</comment>
<dbReference type="STRING" id="744872.Spica_1345"/>
<proteinExistence type="inferred from homology"/>
<dbReference type="KEGG" id="scd:Spica_1345"/>
<keyword evidence="2 8" id="KW-0808">Transferase</keyword>
<keyword evidence="6 8" id="KW-0067">ATP-binding</keyword>
<dbReference type="InterPro" id="IPR018095">
    <property type="entry name" value="Thymidylate_kin_CS"/>
</dbReference>
<dbReference type="Proteomes" id="UP000000503">
    <property type="component" value="Chromosome"/>
</dbReference>